<dbReference type="PROSITE" id="PS00137">
    <property type="entry name" value="SUBTILASE_HIS"/>
    <property type="match status" value="1"/>
</dbReference>
<dbReference type="PRINTS" id="PR00723">
    <property type="entry name" value="SUBTILISIN"/>
</dbReference>
<feature type="active site" description="Charge relay system" evidence="5 6">
    <location>
        <position position="156"/>
    </location>
</feature>
<dbReference type="GO" id="GO:0004252">
    <property type="term" value="F:serine-type endopeptidase activity"/>
    <property type="evidence" value="ECO:0007669"/>
    <property type="project" value="UniProtKB-UniRule"/>
</dbReference>
<dbReference type="PANTHER" id="PTHR43806">
    <property type="entry name" value="PEPTIDASE S8"/>
    <property type="match status" value="1"/>
</dbReference>
<keyword evidence="3 6" id="KW-0378">Hydrolase</keyword>
<dbReference type="InterPro" id="IPR001119">
    <property type="entry name" value="SLH_dom"/>
</dbReference>
<dbReference type="SUPFAM" id="SSF52743">
    <property type="entry name" value="Subtilisin-like"/>
    <property type="match status" value="1"/>
</dbReference>
<evidence type="ECO:0000256" key="3">
    <source>
        <dbReference type="ARBA" id="ARBA00022801"/>
    </source>
</evidence>
<dbReference type="InterPro" id="IPR036852">
    <property type="entry name" value="Peptidase_S8/S53_dom_sf"/>
</dbReference>
<dbReference type="Pfam" id="PF00082">
    <property type="entry name" value="Peptidase_S8"/>
    <property type="match status" value="1"/>
</dbReference>
<evidence type="ECO:0000256" key="7">
    <source>
        <dbReference type="SAM" id="SignalP"/>
    </source>
</evidence>
<keyword evidence="7" id="KW-0732">Signal</keyword>
<dbReference type="AlphaFoldDB" id="A0A4Y8LUG4"/>
<evidence type="ECO:0000313" key="9">
    <source>
        <dbReference type="EMBL" id="TFE19887.1"/>
    </source>
</evidence>
<dbReference type="InterPro" id="IPR022398">
    <property type="entry name" value="Peptidase_S8_His-AS"/>
</dbReference>
<dbReference type="PROSITE" id="PS51272">
    <property type="entry name" value="SLH"/>
    <property type="match status" value="1"/>
</dbReference>
<comment type="similarity">
    <text evidence="1 6">Belongs to the peptidase S8 family.</text>
</comment>
<dbReference type="InterPro" id="IPR023828">
    <property type="entry name" value="Peptidase_S8_Ser-AS"/>
</dbReference>
<organism evidence="9 10">
    <name type="scientific">Cohnella luojiensis</name>
    <dbReference type="NCBI Taxonomy" id="652876"/>
    <lineage>
        <taxon>Bacteria</taxon>
        <taxon>Bacillati</taxon>
        <taxon>Bacillota</taxon>
        <taxon>Bacilli</taxon>
        <taxon>Bacillales</taxon>
        <taxon>Paenibacillaceae</taxon>
        <taxon>Cohnella</taxon>
    </lineage>
</organism>
<dbReference type="InterPro" id="IPR015500">
    <property type="entry name" value="Peptidase_S8_subtilisin-rel"/>
</dbReference>
<dbReference type="Proteomes" id="UP000297900">
    <property type="component" value="Unassembled WGS sequence"/>
</dbReference>
<dbReference type="InterPro" id="IPR000209">
    <property type="entry name" value="Peptidase_S8/S53_dom"/>
</dbReference>
<comment type="caution">
    <text evidence="9">The sequence shown here is derived from an EMBL/GenBank/DDBJ whole genome shotgun (WGS) entry which is preliminary data.</text>
</comment>
<keyword evidence="4 6" id="KW-0720">Serine protease</keyword>
<name>A0A4Y8LUG4_9BACL</name>
<proteinExistence type="inferred from homology"/>
<evidence type="ECO:0000256" key="1">
    <source>
        <dbReference type="ARBA" id="ARBA00011073"/>
    </source>
</evidence>
<dbReference type="OrthoDB" id="9798386at2"/>
<sequence>MKLKSLALIAVLVISTLSAALSPVVASTQNAPAKLDTLLADALATSSSPVEAIVTFRGNNAPSTQQVDLLKQVGITSGVTLKSLPMAGVLVTSDQVQALSKLPEVRSIYLNKKLEYYNYDATALTGVDRVRTDASMTSANKGLPVSGKGVTVVVNDSGVDGTHKDIQYGTHLIENATGTTNLHALSDLLPITYLEGVPNTDTNSGHGTHVSGTVGGTGAMSAVKYEGVAPRADLVGYGSGAALLILDAVGGFDYALANQSRFGVRVITNSWGSSGGFDPEDPVNVASKLAYDRGIVTTFAAGNSGPGEDTHNPYAKAPWVISVAAGDKQGKLADFSSRGVKGAGGTFTLDGETWTWEDRPTITAPGVDIISTRVLAPVSSLAITDDANQIEPAYLPFYTLMSGTSMATPHVAGIVALMLEANPSLSPAQVKQILQDTATNMPGMEPWEVGAGYVNAYAAVDRAFQERNYGTTVNLNRSFNSSVQVSVSRTPFVADYNPVTLASNNKYPFTVPAGLTELAARIDAAGVLDSGNPVNLVLIAPDGTEYSSGVNLLFALYYDRTVSVTSPTPGNWTLEVRGLRGAAENPTGGAGLPEQIPGTLTFKTAGGFTGLNDITGHPAESAIKLAVNERLVDGYSDKSFKPNEYIQRREMANYLVTGAGIRQFLPRDGSISYPDVGAEDRAFVEAVTAKGAAIRDGVQIQKGVMTPTNAGTFSPNESVRRVDLAYSFVQSLGLEQQALDKNGTALTVQYGMERVAIEDAAEIPAELRGYVQVALDMNILNAYFTVTQGPYDLKPTVHATFNPKQKVTRGDYAVAATRFYSSFLMP</sequence>
<dbReference type="PROSITE" id="PS00138">
    <property type="entry name" value="SUBTILASE_SER"/>
    <property type="match status" value="1"/>
</dbReference>
<evidence type="ECO:0000313" key="10">
    <source>
        <dbReference type="Proteomes" id="UP000297900"/>
    </source>
</evidence>
<evidence type="ECO:0000256" key="6">
    <source>
        <dbReference type="PROSITE-ProRule" id="PRU01240"/>
    </source>
</evidence>
<evidence type="ECO:0000256" key="4">
    <source>
        <dbReference type="ARBA" id="ARBA00022825"/>
    </source>
</evidence>
<evidence type="ECO:0000256" key="5">
    <source>
        <dbReference type="PIRSR" id="PIRSR615500-1"/>
    </source>
</evidence>
<dbReference type="InterPro" id="IPR050131">
    <property type="entry name" value="Peptidase_S8_subtilisin-like"/>
</dbReference>
<feature type="signal peptide" evidence="7">
    <location>
        <begin position="1"/>
        <end position="19"/>
    </location>
</feature>
<dbReference type="GO" id="GO:0006508">
    <property type="term" value="P:proteolysis"/>
    <property type="evidence" value="ECO:0007669"/>
    <property type="project" value="UniProtKB-KW"/>
</dbReference>
<dbReference type="Gene3D" id="3.40.50.200">
    <property type="entry name" value="Peptidase S8/S53 domain"/>
    <property type="match status" value="1"/>
</dbReference>
<feature type="chain" id="PRO_5038665952" evidence="7">
    <location>
        <begin position="20"/>
        <end position="826"/>
    </location>
</feature>
<protein>
    <submittedName>
        <fullName evidence="9">Peptidase S8</fullName>
    </submittedName>
</protein>
<evidence type="ECO:0000256" key="2">
    <source>
        <dbReference type="ARBA" id="ARBA00022670"/>
    </source>
</evidence>
<evidence type="ECO:0000259" key="8">
    <source>
        <dbReference type="PROSITE" id="PS51272"/>
    </source>
</evidence>
<keyword evidence="10" id="KW-1185">Reference proteome</keyword>
<dbReference type="RefSeq" id="WP_135154357.1">
    <property type="nucleotide sequence ID" value="NZ_SOMN01000046.1"/>
</dbReference>
<reference evidence="9 10" key="1">
    <citation type="submission" date="2019-03" db="EMBL/GenBank/DDBJ databases">
        <title>Cohnella endophytica sp. nov., a novel endophytic bacterium isolated from bark of Sonneratia apetala.</title>
        <authorList>
            <person name="Tuo L."/>
        </authorList>
    </citation>
    <scope>NUCLEOTIDE SEQUENCE [LARGE SCALE GENOMIC DNA]</scope>
    <source>
        <strain evidence="9 10">CCTCC AB 208254</strain>
    </source>
</reference>
<dbReference type="Pfam" id="PF00395">
    <property type="entry name" value="SLH"/>
    <property type="match status" value="1"/>
</dbReference>
<keyword evidence="2 6" id="KW-0645">Protease</keyword>
<feature type="active site" description="Charge relay system" evidence="5 6">
    <location>
        <position position="206"/>
    </location>
</feature>
<gene>
    <name evidence="9" type="ORF">E2980_21775</name>
</gene>
<dbReference type="PANTHER" id="PTHR43806:SF65">
    <property type="entry name" value="SERINE PROTEASE APRX"/>
    <property type="match status" value="1"/>
</dbReference>
<feature type="active site" description="Charge relay system" evidence="5 6">
    <location>
        <position position="405"/>
    </location>
</feature>
<dbReference type="EMBL" id="SOMN01000046">
    <property type="protein sequence ID" value="TFE19887.1"/>
    <property type="molecule type" value="Genomic_DNA"/>
</dbReference>
<feature type="domain" description="SLH" evidence="8">
    <location>
        <begin position="606"/>
        <end position="669"/>
    </location>
</feature>
<accession>A0A4Y8LUG4</accession>
<dbReference type="PROSITE" id="PS51892">
    <property type="entry name" value="SUBTILASE"/>
    <property type="match status" value="1"/>
</dbReference>